<gene>
    <name evidence="2" type="ORF">Tcan_17631</name>
    <name evidence="3" type="ORF">TCNE_LOCUS19276</name>
</gene>
<dbReference type="Proteomes" id="UP000031036">
    <property type="component" value="Unassembled WGS sequence"/>
</dbReference>
<evidence type="ECO:0000313" key="4">
    <source>
        <dbReference type="Proteomes" id="UP000031036"/>
    </source>
</evidence>
<dbReference type="AlphaFoldDB" id="A0A0B2VG60"/>
<dbReference type="OMA" id="CRCFAFP"/>
<organism evidence="2 4">
    <name type="scientific">Toxocara canis</name>
    <name type="common">Canine roundworm</name>
    <dbReference type="NCBI Taxonomy" id="6265"/>
    <lineage>
        <taxon>Eukaryota</taxon>
        <taxon>Metazoa</taxon>
        <taxon>Ecdysozoa</taxon>
        <taxon>Nematoda</taxon>
        <taxon>Chromadorea</taxon>
        <taxon>Rhabditida</taxon>
        <taxon>Spirurina</taxon>
        <taxon>Ascaridomorpha</taxon>
        <taxon>Ascaridoidea</taxon>
        <taxon>Toxocaridae</taxon>
        <taxon>Toxocara</taxon>
    </lineage>
</organism>
<sequence length="295" mass="33579">MLTALLLFRIIASTATRLQFPHHVSASESITIFIGEEASFLQVRHDEQPTCSFNAMANATFPCHCFPFPSLQYQLAANGIVVATFAVVEPNVVLRVPQEHISAHALTLHGLPSLCANLNYSLHLQYRSTIVMPQAEQQFSDIQQFVLSGVHLTIPCDNFSLPGFYRIAIVHVDHVVKVSNAIRVRKTNEIKVVLNRESIFPRCISDLRIAWTDSQCALPMLHFRIRIFAVPERSTFDRSYYVEDVAIDLSEKALSLPCSQFDIIYTRFCFEIVSVHRTTAEMLEWDRKCIHTENR</sequence>
<dbReference type="GO" id="GO:0071944">
    <property type="term" value="C:cell periphery"/>
    <property type="evidence" value="ECO:0007669"/>
    <property type="project" value="TreeGrafter"/>
</dbReference>
<evidence type="ECO:0000313" key="3">
    <source>
        <dbReference type="EMBL" id="VDM50597.1"/>
    </source>
</evidence>
<dbReference type="InterPro" id="IPR038877">
    <property type="entry name" value="THSD1"/>
</dbReference>
<dbReference type="EMBL" id="JPKZ01001802">
    <property type="protein sequence ID" value="KHN79965.1"/>
    <property type="molecule type" value="Genomic_DNA"/>
</dbReference>
<dbReference type="OrthoDB" id="5855429at2759"/>
<dbReference type="PANTHER" id="PTHR16311:SF3">
    <property type="entry name" value="THROMBOSPONDIN TYPE-1 DOMAIN-CONTAINING PROTEIN 1"/>
    <property type="match status" value="1"/>
</dbReference>
<reference evidence="3" key="2">
    <citation type="submission" date="2018-11" db="EMBL/GenBank/DDBJ databases">
        <authorList>
            <consortium name="Pathogen Informatics"/>
        </authorList>
    </citation>
    <scope>NUCLEOTIDE SEQUENCE [LARGE SCALE GENOMIC DNA]</scope>
</reference>
<evidence type="ECO:0000313" key="2">
    <source>
        <dbReference type="EMBL" id="KHN79965.1"/>
    </source>
</evidence>
<protein>
    <submittedName>
        <fullName evidence="2">Uncharacterized protein</fullName>
    </submittedName>
</protein>
<keyword evidence="1" id="KW-0732">Signal</keyword>
<reference evidence="2 4" key="1">
    <citation type="submission" date="2014-11" db="EMBL/GenBank/DDBJ databases">
        <title>Genetic blueprint of the zoonotic pathogen Toxocara canis.</title>
        <authorList>
            <person name="Zhu X.-Q."/>
            <person name="Korhonen P.K."/>
            <person name="Cai H."/>
            <person name="Young N.D."/>
            <person name="Nejsum P."/>
            <person name="von Samson-Himmelstjerna G."/>
            <person name="Boag P.R."/>
            <person name="Tan P."/>
            <person name="Li Q."/>
            <person name="Min J."/>
            <person name="Yang Y."/>
            <person name="Wang X."/>
            <person name="Fang X."/>
            <person name="Hall R.S."/>
            <person name="Hofmann A."/>
            <person name="Sternberg P.W."/>
            <person name="Jex A.R."/>
            <person name="Gasser R.B."/>
        </authorList>
    </citation>
    <scope>NUCLEOTIDE SEQUENCE [LARGE SCALE GENOMIC DNA]</scope>
    <source>
        <strain evidence="2">PN_DK_2014</strain>
    </source>
</reference>
<evidence type="ECO:0000256" key="1">
    <source>
        <dbReference type="SAM" id="SignalP"/>
    </source>
</evidence>
<name>A0A0B2VG60_TOXCA</name>
<feature type="chain" id="PRO_5008827480" evidence="1">
    <location>
        <begin position="27"/>
        <end position="295"/>
    </location>
</feature>
<dbReference type="EMBL" id="UYWY01026651">
    <property type="protein sequence ID" value="VDM50597.1"/>
    <property type="molecule type" value="Genomic_DNA"/>
</dbReference>
<feature type="signal peptide" evidence="1">
    <location>
        <begin position="1"/>
        <end position="26"/>
    </location>
</feature>
<proteinExistence type="predicted"/>
<keyword evidence="4" id="KW-1185">Reference proteome</keyword>
<accession>A0A0B2VG60</accession>
<dbReference type="PANTHER" id="PTHR16311">
    <property type="entry name" value="THROMBOSPONDIN TYPE I DOMAIN-CONTAINING 1"/>
    <property type="match status" value="1"/>
</dbReference>